<evidence type="ECO:0000313" key="7">
    <source>
        <dbReference type="EMBL" id="GAG40523.1"/>
    </source>
</evidence>
<evidence type="ECO:0000256" key="2">
    <source>
        <dbReference type="ARBA" id="ARBA00012662"/>
    </source>
</evidence>
<comment type="similarity">
    <text evidence="1">Belongs to the glycosyl hydrolase 29 family.</text>
</comment>
<evidence type="ECO:0000259" key="6">
    <source>
        <dbReference type="Pfam" id="PF01120"/>
    </source>
</evidence>
<feature type="non-terminal residue" evidence="7">
    <location>
        <position position="1"/>
    </location>
</feature>
<evidence type="ECO:0000256" key="4">
    <source>
        <dbReference type="ARBA" id="ARBA00022801"/>
    </source>
</evidence>
<dbReference type="AlphaFoldDB" id="X0XVD6"/>
<keyword evidence="4" id="KW-0378">Hydrolase</keyword>
<evidence type="ECO:0000256" key="3">
    <source>
        <dbReference type="ARBA" id="ARBA00022729"/>
    </source>
</evidence>
<dbReference type="GO" id="GO:0016139">
    <property type="term" value="P:glycoside catabolic process"/>
    <property type="evidence" value="ECO:0007669"/>
    <property type="project" value="TreeGrafter"/>
</dbReference>
<feature type="non-terminal residue" evidence="7">
    <location>
        <position position="251"/>
    </location>
</feature>
<organism evidence="7">
    <name type="scientific">marine sediment metagenome</name>
    <dbReference type="NCBI Taxonomy" id="412755"/>
    <lineage>
        <taxon>unclassified sequences</taxon>
        <taxon>metagenomes</taxon>
        <taxon>ecological metagenomes</taxon>
    </lineage>
</organism>
<evidence type="ECO:0000256" key="5">
    <source>
        <dbReference type="ARBA" id="ARBA00023295"/>
    </source>
</evidence>
<proteinExistence type="inferred from homology"/>
<protein>
    <recommendedName>
        <fullName evidence="2">alpha-L-fucosidase</fullName>
        <ecNumber evidence="2">3.2.1.51</ecNumber>
    </recommendedName>
</protein>
<keyword evidence="3" id="KW-0732">Signal</keyword>
<dbReference type="Gene3D" id="3.20.20.80">
    <property type="entry name" value="Glycosidases"/>
    <property type="match status" value="1"/>
</dbReference>
<dbReference type="SMART" id="SM00812">
    <property type="entry name" value="Alpha_L_fucos"/>
    <property type="match status" value="1"/>
</dbReference>
<dbReference type="PANTHER" id="PTHR10030:SF37">
    <property type="entry name" value="ALPHA-L-FUCOSIDASE-RELATED"/>
    <property type="match status" value="1"/>
</dbReference>
<evidence type="ECO:0000256" key="1">
    <source>
        <dbReference type="ARBA" id="ARBA00007951"/>
    </source>
</evidence>
<dbReference type="GO" id="GO:0006004">
    <property type="term" value="P:fucose metabolic process"/>
    <property type="evidence" value="ECO:0007669"/>
    <property type="project" value="TreeGrafter"/>
</dbReference>
<accession>X0XVD6</accession>
<comment type="caution">
    <text evidence="7">The sequence shown here is derived from an EMBL/GenBank/DDBJ whole genome shotgun (WGS) entry which is preliminary data.</text>
</comment>
<gene>
    <name evidence="7" type="ORF">S01H1_65919</name>
</gene>
<feature type="domain" description="Glycoside hydrolase family 29 N-terminal" evidence="6">
    <location>
        <begin position="1"/>
        <end position="249"/>
    </location>
</feature>
<dbReference type="EMBL" id="BARS01043550">
    <property type="protein sequence ID" value="GAG40523.1"/>
    <property type="molecule type" value="Genomic_DNA"/>
</dbReference>
<keyword evidence="5" id="KW-0326">Glycosidase</keyword>
<sequence length="251" mass="29223">GMFVHFGIYAQVGRGEWIQYREDIPRAEYEKLMHTFNPAKFDADSWVDLAERAGCRYIAFTAKHHDGFCMFDSALTDYKITNTPFERDFTGELIQACHRRGMRIVLYYSPPDWHHPNFVNLKGAFKDLDNPPATDRPDWPKYLAYFHGQIEELCTKYGRIDGIWFDGSHKSEKMWQGRKVYRTIKKHQPGAVINDRCRCGDFFTPERSLPENLDGYLFEACQSVSATGWGYNRKSPQFSVPNLVENLVRLA</sequence>
<reference evidence="7" key="1">
    <citation type="journal article" date="2014" name="Front. Microbiol.">
        <title>High frequency of phylogenetically diverse reductive dehalogenase-homologous genes in deep subseafloor sedimentary metagenomes.</title>
        <authorList>
            <person name="Kawai M."/>
            <person name="Futagami T."/>
            <person name="Toyoda A."/>
            <person name="Takaki Y."/>
            <person name="Nishi S."/>
            <person name="Hori S."/>
            <person name="Arai W."/>
            <person name="Tsubouchi T."/>
            <person name="Morono Y."/>
            <person name="Uchiyama I."/>
            <person name="Ito T."/>
            <person name="Fujiyama A."/>
            <person name="Inagaki F."/>
            <person name="Takami H."/>
        </authorList>
    </citation>
    <scope>NUCLEOTIDE SEQUENCE</scope>
    <source>
        <strain evidence="7">Expedition CK06-06</strain>
    </source>
</reference>
<dbReference type="InterPro" id="IPR017853">
    <property type="entry name" value="GH"/>
</dbReference>
<dbReference type="EC" id="3.2.1.51" evidence="2"/>
<dbReference type="Pfam" id="PF01120">
    <property type="entry name" value="Alpha_L_fucos"/>
    <property type="match status" value="1"/>
</dbReference>
<name>X0XVD6_9ZZZZ</name>
<dbReference type="SUPFAM" id="SSF51445">
    <property type="entry name" value="(Trans)glycosidases"/>
    <property type="match status" value="1"/>
</dbReference>
<dbReference type="PANTHER" id="PTHR10030">
    <property type="entry name" value="ALPHA-L-FUCOSIDASE"/>
    <property type="match status" value="1"/>
</dbReference>
<dbReference type="InterPro" id="IPR000933">
    <property type="entry name" value="Glyco_hydro_29"/>
</dbReference>
<dbReference type="InterPro" id="IPR057739">
    <property type="entry name" value="Glyco_hydro_29_N"/>
</dbReference>
<dbReference type="GO" id="GO:0005764">
    <property type="term" value="C:lysosome"/>
    <property type="evidence" value="ECO:0007669"/>
    <property type="project" value="TreeGrafter"/>
</dbReference>
<dbReference type="GO" id="GO:0004560">
    <property type="term" value="F:alpha-L-fucosidase activity"/>
    <property type="evidence" value="ECO:0007669"/>
    <property type="project" value="InterPro"/>
</dbReference>